<protein>
    <submittedName>
        <fullName evidence="1 3">Uncharacterized protein</fullName>
    </submittedName>
</protein>
<dbReference type="AlphaFoldDB" id="A0A6G1GB45"/>
<dbReference type="EMBL" id="ML975152">
    <property type="protein sequence ID" value="KAF1815130.1"/>
    <property type="molecule type" value="Genomic_DNA"/>
</dbReference>
<dbReference type="GeneID" id="54415240"/>
<organism evidence="1">
    <name type="scientific">Eremomyces bilateralis CBS 781.70</name>
    <dbReference type="NCBI Taxonomy" id="1392243"/>
    <lineage>
        <taxon>Eukaryota</taxon>
        <taxon>Fungi</taxon>
        <taxon>Dikarya</taxon>
        <taxon>Ascomycota</taxon>
        <taxon>Pezizomycotina</taxon>
        <taxon>Dothideomycetes</taxon>
        <taxon>Dothideomycetes incertae sedis</taxon>
        <taxon>Eremomycetales</taxon>
        <taxon>Eremomycetaceae</taxon>
        <taxon>Eremomyces</taxon>
    </lineage>
</organism>
<evidence type="ECO:0000313" key="1">
    <source>
        <dbReference type="EMBL" id="KAF1815130.1"/>
    </source>
</evidence>
<reference evidence="3" key="2">
    <citation type="submission" date="2020-04" db="EMBL/GenBank/DDBJ databases">
        <authorList>
            <consortium name="NCBI Genome Project"/>
        </authorList>
    </citation>
    <scope>NUCLEOTIDE SEQUENCE</scope>
    <source>
        <strain evidence="3">CBS 781.70</strain>
    </source>
</reference>
<dbReference type="RefSeq" id="XP_033536761.1">
    <property type="nucleotide sequence ID" value="XM_033674670.1"/>
</dbReference>
<reference evidence="1 3" key="1">
    <citation type="submission" date="2020-01" db="EMBL/GenBank/DDBJ databases">
        <authorList>
            <consortium name="DOE Joint Genome Institute"/>
            <person name="Haridas S."/>
            <person name="Albert R."/>
            <person name="Binder M."/>
            <person name="Bloem J."/>
            <person name="Labutti K."/>
            <person name="Salamov A."/>
            <person name="Andreopoulos B."/>
            <person name="Baker S.E."/>
            <person name="Barry K."/>
            <person name="Bills G."/>
            <person name="Bluhm B.H."/>
            <person name="Cannon C."/>
            <person name="Castanera R."/>
            <person name="Culley D.E."/>
            <person name="Daum C."/>
            <person name="Ezra D."/>
            <person name="Gonzalez J.B."/>
            <person name="Henrissat B."/>
            <person name="Kuo A."/>
            <person name="Liang C."/>
            <person name="Lipzen A."/>
            <person name="Lutzoni F."/>
            <person name="Magnuson J."/>
            <person name="Mondo S."/>
            <person name="Nolan M."/>
            <person name="Ohm R."/>
            <person name="Pangilinan J."/>
            <person name="Park H.-J."/>
            <person name="Ramirez L."/>
            <person name="Alfaro M."/>
            <person name="Sun H."/>
            <person name="Tritt A."/>
            <person name="Yoshinaga Y."/>
            <person name="Zwiers L.-H."/>
            <person name="Turgeon B.G."/>
            <person name="Goodwin S.B."/>
            <person name="Spatafora J.W."/>
            <person name="Crous P.W."/>
            <person name="Grigoriev I.V."/>
        </authorList>
    </citation>
    <scope>NUCLEOTIDE SEQUENCE</scope>
    <source>
        <strain evidence="1 3">CBS 781.70</strain>
    </source>
</reference>
<keyword evidence="2" id="KW-1185">Reference proteome</keyword>
<sequence length="207" mass="22763">MGIVLHRAINRSPSVPTHPTLHGRMEGDLRKMMYLSARRLSLPFSLYFLKSTDGIVEMIPDNTPELIPPLHFLHGGLALTSGSGLGGGNDTSYIIACLTDGLVSVRSRHVQMHKGRLSSPSSPFPSVVGQLECWTVRRLERIGAPNWFISASRQRQLVTGFPLTTDKRSTTPIHLSQIRSPPKSQCGTRPLSISAPLQPSFFPTWAT</sequence>
<evidence type="ECO:0000313" key="3">
    <source>
        <dbReference type="RefSeq" id="XP_033536761.1"/>
    </source>
</evidence>
<evidence type="ECO:0000313" key="2">
    <source>
        <dbReference type="Proteomes" id="UP000504638"/>
    </source>
</evidence>
<proteinExistence type="predicted"/>
<name>A0A6G1GB45_9PEZI</name>
<reference evidence="3" key="3">
    <citation type="submission" date="2025-04" db="UniProtKB">
        <authorList>
            <consortium name="RefSeq"/>
        </authorList>
    </citation>
    <scope>IDENTIFICATION</scope>
    <source>
        <strain evidence="3">CBS 781.70</strain>
    </source>
</reference>
<dbReference type="Proteomes" id="UP000504638">
    <property type="component" value="Unplaced"/>
</dbReference>
<gene>
    <name evidence="1 3" type="ORF">P152DRAFT_246973</name>
</gene>
<accession>A0A6G1GB45</accession>